<proteinExistence type="inferred from homology"/>
<dbReference type="SUPFAM" id="SSF54862">
    <property type="entry name" value="4Fe-4S ferredoxins"/>
    <property type="match status" value="1"/>
</dbReference>
<sequence length="465" mass="51497">MPAKYLIQTKPEPHRFEPLTPSGIIAWEEGCLRCAVCVKKRCVYGVYDRRGLNPRQMIESIDNQCMNCMRCVQSCPKELIHKSRNPEYAAMGDGHWTPDIIARLWYQAETGKIPVSGAGYPGPFSGPGFDAMWTDMSEIVRPTRDGIHGREYISTAVDLGKTPAHLLFDEVGGMASEGPQVEGIPLPIILRLPPFGDWSDDTLNGWALAARRLGTFFSLPIGGVRASWGEFGPSLIPVLEPGMDDLHRVPKWFKIIEMGWDKGWRGRFERLQSLLPSALAAFRIPLVQGAEERAAELANAGVPIIHLEGSVDGRWRDTAARYLKDGIRAVHLRLVDMGIRNQMTLLVSGGISMAEQVAKSIICGADAVLVDLPLLIALECRVCRRCTEGLPCPVEIGRAAPDWVTSRVVNLVGAWHNQLLEVMGAMGIRDARRLRGEVGRAMFFEQLDRETFGSLGPMEEGFELE</sequence>
<dbReference type="InterPro" id="IPR002932">
    <property type="entry name" value="Glu_synthdom"/>
</dbReference>
<dbReference type="PROSITE" id="PS51379">
    <property type="entry name" value="4FE4S_FER_2"/>
    <property type="match status" value="1"/>
</dbReference>
<keyword evidence="5" id="KW-0411">Iron-sulfur</keyword>
<evidence type="ECO:0000256" key="3">
    <source>
        <dbReference type="ARBA" id="ARBA00022723"/>
    </source>
</evidence>
<dbReference type="InterPro" id="IPR017900">
    <property type="entry name" value="4Fe4S_Fe_S_CS"/>
</dbReference>
<dbReference type="SUPFAM" id="SSF51395">
    <property type="entry name" value="FMN-linked oxidoreductases"/>
    <property type="match status" value="1"/>
</dbReference>
<evidence type="ECO:0000313" key="8">
    <source>
        <dbReference type="EMBL" id="VBB45351.1"/>
    </source>
</evidence>
<gene>
    <name evidence="8" type="ORF">TRIP_B350326</name>
</gene>
<reference evidence="8" key="1">
    <citation type="submission" date="2018-07" db="EMBL/GenBank/DDBJ databases">
        <authorList>
            <consortium name="Genoscope - CEA"/>
            <person name="William W."/>
        </authorList>
    </citation>
    <scope>NUCLEOTIDE SEQUENCE</scope>
    <source>
        <strain evidence="8">IK1</strain>
    </source>
</reference>
<keyword evidence="3" id="KW-0479">Metal-binding</keyword>
<dbReference type="Pfam" id="PF01645">
    <property type="entry name" value="Glu_synthase"/>
    <property type="match status" value="1"/>
</dbReference>
<comment type="catalytic activity">
    <reaction evidence="6">
        <text>2 L-glutamate + NADP(+) = L-glutamine + 2-oxoglutarate + NADPH + H(+)</text>
        <dbReference type="Rhea" id="RHEA:15501"/>
        <dbReference type="ChEBI" id="CHEBI:15378"/>
        <dbReference type="ChEBI" id="CHEBI:16810"/>
        <dbReference type="ChEBI" id="CHEBI:29985"/>
        <dbReference type="ChEBI" id="CHEBI:57783"/>
        <dbReference type="ChEBI" id="CHEBI:58349"/>
        <dbReference type="ChEBI" id="CHEBI:58359"/>
        <dbReference type="EC" id="1.4.1.13"/>
    </reaction>
</comment>
<dbReference type="GO" id="GO:0046872">
    <property type="term" value="F:metal ion binding"/>
    <property type="evidence" value="ECO:0007669"/>
    <property type="project" value="UniProtKB-KW"/>
</dbReference>
<evidence type="ECO:0000256" key="2">
    <source>
        <dbReference type="ARBA" id="ARBA00012079"/>
    </source>
</evidence>
<evidence type="ECO:0000256" key="1">
    <source>
        <dbReference type="ARBA" id="ARBA00009716"/>
    </source>
</evidence>
<evidence type="ECO:0000259" key="7">
    <source>
        <dbReference type="PROSITE" id="PS51379"/>
    </source>
</evidence>
<dbReference type="InterPro" id="IPR017896">
    <property type="entry name" value="4Fe4S_Fe-S-bd"/>
</dbReference>
<evidence type="ECO:0000256" key="5">
    <source>
        <dbReference type="ARBA" id="ARBA00023014"/>
    </source>
</evidence>
<dbReference type="Gene3D" id="3.30.70.20">
    <property type="match status" value="1"/>
</dbReference>
<organism evidence="8">
    <name type="scientific">Uncultured Desulfatiglans sp</name>
    <dbReference type="NCBI Taxonomy" id="1748965"/>
    <lineage>
        <taxon>Bacteria</taxon>
        <taxon>Pseudomonadati</taxon>
        <taxon>Thermodesulfobacteriota</taxon>
        <taxon>Desulfobacteria</taxon>
        <taxon>Desulfatiglandales</taxon>
        <taxon>Desulfatiglandaceae</taxon>
        <taxon>Desulfatiglans</taxon>
        <taxon>environmental samples</taxon>
    </lineage>
</organism>
<keyword evidence="4" id="KW-0408">Iron</keyword>
<evidence type="ECO:0000256" key="4">
    <source>
        <dbReference type="ARBA" id="ARBA00023004"/>
    </source>
</evidence>
<evidence type="ECO:0000256" key="6">
    <source>
        <dbReference type="ARBA" id="ARBA00048151"/>
    </source>
</evidence>
<accession>A0A653ABI8</accession>
<dbReference type="EMBL" id="UPXX01000029">
    <property type="protein sequence ID" value="VBB45351.1"/>
    <property type="molecule type" value="Genomic_DNA"/>
</dbReference>
<dbReference type="GO" id="GO:0006537">
    <property type="term" value="P:glutamate biosynthetic process"/>
    <property type="evidence" value="ECO:0007669"/>
    <property type="project" value="InterPro"/>
</dbReference>
<dbReference type="EC" id="1.4.1.13" evidence="2"/>
<dbReference type="Gene3D" id="3.20.20.70">
    <property type="entry name" value="Aldolase class I"/>
    <property type="match status" value="1"/>
</dbReference>
<feature type="domain" description="4Fe-4S ferredoxin-type" evidence="7">
    <location>
        <begin position="54"/>
        <end position="85"/>
    </location>
</feature>
<dbReference type="PANTHER" id="PTHR43819">
    <property type="entry name" value="ARCHAEAL-TYPE GLUTAMATE SYNTHASE [NADPH]"/>
    <property type="match status" value="1"/>
</dbReference>
<comment type="similarity">
    <text evidence="1">Belongs to the glutamate synthase family.</text>
</comment>
<dbReference type="PROSITE" id="PS00198">
    <property type="entry name" value="4FE4S_FER_1"/>
    <property type="match status" value="1"/>
</dbReference>
<dbReference type="InterPro" id="IPR013785">
    <property type="entry name" value="Aldolase_TIM"/>
</dbReference>
<dbReference type="GO" id="GO:0051536">
    <property type="term" value="F:iron-sulfur cluster binding"/>
    <property type="evidence" value="ECO:0007669"/>
    <property type="project" value="UniProtKB-KW"/>
</dbReference>
<dbReference type="GO" id="GO:0004355">
    <property type="term" value="F:glutamate synthase (NADPH) activity"/>
    <property type="evidence" value="ECO:0007669"/>
    <property type="project" value="UniProtKB-EC"/>
</dbReference>
<dbReference type="AlphaFoldDB" id="A0A653ABI8"/>
<protein>
    <recommendedName>
        <fullName evidence="2">glutamate synthase (NADPH)</fullName>
        <ecNumber evidence="2">1.4.1.13</ecNumber>
    </recommendedName>
</protein>
<dbReference type="PANTHER" id="PTHR43819:SF1">
    <property type="entry name" value="ARCHAEAL-TYPE GLUTAMATE SYNTHASE [NADPH]"/>
    <property type="match status" value="1"/>
</dbReference>
<name>A0A653ABI8_UNCDX</name>